<protein>
    <submittedName>
        <fullName evidence="1">Uncharacterized protein</fullName>
    </submittedName>
</protein>
<evidence type="ECO:0000313" key="2">
    <source>
        <dbReference type="Proteomes" id="UP001244341"/>
    </source>
</evidence>
<reference evidence="1 2" key="1">
    <citation type="submission" date="2023-05" db="EMBL/GenBank/DDBJ databases">
        <title>A 100% complete, gapless, phased diploid assembly of the Scenedesmus obliquus UTEX 3031 genome.</title>
        <authorList>
            <person name="Biondi T.C."/>
            <person name="Hanschen E.R."/>
            <person name="Kwon T."/>
            <person name="Eng W."/>
            <person name="Kruse C.P.S."/>
            <person name="Koehler S.I."/>
            <person name="Kunde Y."/>
            <person name="Gleasner C.D."/>
            <person name="You Mak K.T."/>
            <person name="Polle J."/>
            <person name="Hovde B.T."/>
            <person name="Starkenburg S.R."/>
        </authorList>
    </citation>
    <scope>NUCLEOTIDE SEQUENCE [LARGE SCALE GENOMIC DNA]</scope>
    <source>
        <strain evidence="1 2">DOE0152z</strain>
    </source>
</reference>
<gene>
    <name evidence="1" type="ORF">OEZ85_000938</name>
</gene>
<dbReference type="Proteomes" id="UP001244341">
    <property type="component" value="Chromosome 15b"/>
</dbReference>
<proteinExistence type="predicted"/>
<evidence type="ECO:0000313" key="1">
    <source>
        <dbReference type="EMBL" id="WIA22494.1"/>
    </source>
</evidence>
<name>A0ABY8ULS9_TETOB</name>
<organism evidence="1 2">
    <name type="scientific">Tetradesmus obliquus</name>
    <name type="common">Green alga</name>
    <name type="synonym">Acutodesmus obliquus</name>
    <dbReference type="NCBI Taxonomy" id="3088"/>
    <lineage>
        <taxon>Eukaryota</taxon>
        <taxon>Viridiplantae</taxon>
        <taxon>Chlorophyta</taxon>
        <taxon>core chlorophytes</taxon>
        <taxon>Chlorophyceae</taxon>
        <taxon>CS clade</taxon>
        <taxon>Sphaeropleales</taxon>
        <taxon>Scenedesmaceae</taxon>
        <taxon>Tetradesmus</taxon>
    </lineage>
</organism>
<sequence>MPAYSRLLQESLILQPSLLMQPPQQAAASVVVLERCLRLSAVWLGPDAVSQLLANYSPASLASHLSDLLGVWLGAGQVPHSFGQLWLEAPAALLDWDGPSFERHLAALQQQLPEMPVGRLLASSSSLAGMLLSLHDVSNLDGLQLMTWQQLAAAPAGDGRLMAWTAWSF</sequence>
<accession>A0ABY8ULS9</accession>
<keyword evidence="2" id="KW-1185">Reference proteome</keyword>
<dbReference type="EMBL" id="CP126222">
    <property type="protein sequence ID" value="WIA22494.1"/>
    <property type="molecule type" value="Genomic_DNA"/>
</dbReference>